<protein>
    <submittedName>
        <fullName evidence="3">Uncharacterized protein</fullName>
    </submittedName>
</protein>
<dbReference type="Proteomes" id="UP000600946">
    <property type="component" value="Unassembled WGS sequence"/>
</dbReference>
<dbReference type="RefSeq" id="WP_167159071.1">
    <property type="nucleotide sequence ID" value="NZ_BMUU01000003.1"/>
</dbReference>
<keyword evidence="1" id="KW-0812">Transmembrane</keyword>
<reference evidence="4" key="1">
    <citation type="journal article" date="2019" name="Int. J. Syst. Evol. Microbiol.">
        <title>The Global Catalogue of Microorganisms (GCM) 10K type strain sequencing project: providing services to taxonomists for standard genome sequencing and annotation.</title>
        <authorList>
            <consortium name="The Broad Institute Genomics Platform"/>
            <consortium name="The Broad Institute Genome Sequencing Center for Infectious Disease"/>
            <person name="Wu L."/>
            <person name="Ma J."/>
        </authorList>
    </citation>
    <scope>NUCLEOTIDE SEQUENCE [LARGE SCALE GENOMIC DNA]</scope>
    <source>
        <strain evidence="4">JCM 4594</strain>
    </source>
</reference>
<keyword evidence="1" id="KW-1133">Transmembrane helix</keyword>
<feature type="chain" id="PRO_5045473054" evidence="2">
    <location>
        <begin position="33"/>
        <end position="83"/>
    </location>
</feature>
<comment type="caution">
    <text evidence="3">The sequence shown here is derived from an EMBL/GenBank/DDBJ whole genome shotgun (WGS) entry which is preliminary data.</text>
</comment>
<keyword evidence="2" id="KW-0732">Signal</keyword>
<sequence>MSKFSRFSGPAARAALVAALVSVLGTGYAAHAVDHPAPAPPQLAHAGADSRASLLGALSVGAVVTGTAAVALSRRVSRSRYGK</sequence>
<keyword evidence="1" id="KW-0472">Membrane</keyword>
<evidence type="ECO:0000256" key="1">
    <source>
        <dbReference type="SAM" id="Phobius"/>
    </source>
</evidence>
<feature type="signal peptide" evidence="2">
    <location>
        <begin position="1"/>
        <end position="32"/>
    </location>
</feature>
<evidence type="ECO:0000313" key="3">
    <source>
        <dbReference type="EMBL" id="GGY28731.1"/>
    </source>
</evidence>
<name>A0ABQ3A0K8_9ACTN</name>
<dbReference type="GeneID" id="96290280"/>
<evidence type="ECO:0000256" key="2">
    <source>
        <dbReference type="SAM" id="SignalP"/>
    </source>
</evidence>
<feature type="transmembrane region" description="Helical" evidence="1">
    <location>
        <begin position="53"/>
        <end position="73"/>
    </location>
</feature>
<evidence type="ECO:0000313" key="4">
    <source>
        <dbReference type="Proteomes" id="UP000600946"/>
    </source>
</evidence>
<keyword evidence="4" id="KW-1185">Reference proteome</keyword>
<accession>A0ABQ3A0K8</accession>
<gene>
    <name evidence="3" type="ORF">GCM10010326_23050</name>
</gene>
<proteinExistence type="predicted"/>
<dbReference type="EMBL" id="BMUU01000003">
    <property type="protein sequence ID" value="GGY28731.1"/>
    <property type="molecule type" value="Genomic_DNA"/>
</dbReference>
<organism evidence="3 4">
    <name type="scientific">Streptomyces xanthochromogenes</name>
    <dbReference type="NCBI Taxonomy" id="67384"/>
    <lineage>
        <taxon>Bacteria</taxon>
        <taxon>Bacillati</taxon>
        <taxon>Actinomycetota</taxon>
        <taxon>Actinomycetes</taxon>
        <taxon>Kitasatosporales</taxon>
        <taxon>Streptomycetaceae</taxon>
        <taxon>Streptomyces</taxon>
    </lineage>
</organism>